<dbReference type="EMBL" id="CP104013">
    <property type="protein sequence ID" value="UYP43740.1"/>
    <property type="molecule type" value="Genomic_DNA"/>
</dbReference>
<gene>
    <name evidence="1" type="ORF">NEF87_000025</name>
</gene>
<evidence type="ECO:0000313" key="2">
    <source>
        <dbReference type="Proteomes" id="UP001208689"/>
    </source>
</evidence>
<proteinExistence type="predicted"/>
<keyword evidence="2" id="KW-1185">Reference proteome</keyword>
<name>A0ABY6HJP0_9ARCH</name>
<dbReference type="Proteomes" id="UP001208689">
    <property type="component" value="Chromosome"/>
</dbReference>
<sequence length="392" mass="46468">MDNGNHLTEKDIKVLMALEEKPLATFDELASMTGFPKSSVFNIYESLNEEKKEELPFFSVLALPNIKNLGLEIVDVIVESPKSSQYKFLKEFCLEHPYTAYDGRSYGSTNGMLIQFRIPQGTSSFIEEVFHHFSSCGIIESFQLFSFPDNYIYTTTQVKYWNHSALSWDFSWKSWFNLENSLWDQGTFEQEKIASQPKLNQGVVEPSALKWLKQSDIHILIELMKNSRRKRVEFMQKLEENKNLKFTRQTFSRRLKKLSEECVQGHRLFFKSHAFDLHNPTLLIGYASERFIENLYIHLQKHPIPFTSTFKHNKKSFFWYIHMPSTHLSDLLFELNPYLENLQLNVIDHPRSLIYYFYAKAFDEKTKQWNKSHDFMVDDVLTYMDDWKKKNK</sequence>
<organism evidence="1 2">
    <name type="scientific">Candidatus Lokiarchaeum ossiferum</name>
    <dbReference type="NCBI Taxonomy" id="2951803"/>
    <lineage>
        <taxon>Archaea</taxon>
        <taxon>Promethearchaeati</taxon>
        <taxon>Promethearchaeota</taxon>
        <taxon>Promethearchaeia</taxon>
        <taxon>Promethearchaeales</taxon>
        <taxon>Promethearchaeaceae</taxon>
        <taxon>Candidatus Lokiarchaeum</taxon>
    </lineage>
</organism>
<evidence type="ECO:0008006" key="3">
    <source>
        <dbReference type="Google" id="ProtNLM"/>
    </source>
</evidence>
<protein>
    <recommendedName>
        <fullName evidence="3">Lrp/AsnC family transcriptional regulator</fullName>
    </recommendedName>
</protein>
<evidence type="ECO:0000313" key="1">
    <source>
        <dbReference type="EMBL" id="UYP43740.1"/>
    </source>
</evidence>
<accession>A0ABY6HJP0</accession>
<reference evidence="1" key="1">
    <citation type="submission" date="2022-09" db="EMBL/GenBank/DDBJ databases">
        <title>Actin cytoskeleton and complex cell architecture in an #Asgard archaeon.</title>
        <authorList>
            <person name="Ponce Toledo R.I."/>
            <person name="Schleper C."/>
            <person name="Rodrigues Oliveira T."/>
            <person name="Wollweber F."/>
            <person name="Xu J."/>
            <person name="Rittmann S."/>
            <person name="Klingl A."/>
            <person name="Pilhofer M."/>
        </authorList>
    </citation>
    <scope>NUCLEOTIDE SEQUENCE</scope>
    <source>
        <strain evidence="1">B-35</strain>
    </source>
</reference>